<dbReference type="Proteomes" id="UP000316621">
    <property type="component" value="Chromosome 6"/>
</dbReference>
<evidence type="ECO:0000313" key="1">
    <source>
        <dbReference type="EMBL" id="RZC67991.1"/>
    </source>
</evidence>
<proteinExistence type="predicted"/>
<keyword evidence="2" id="KW-1185">Reference proteome</keyword>
<dbReference type="AlphaFoldDB" id="A0A4Y7K702"/>
<dbReference type="EMBL" id="CM010720">
    <property type="protein sequence ID" value="RZC67991.1"/>
    <property type="molecule type" value="Genomic_DNA"/>
</dbReference>
<evidence type="ECO:0000313" key="2">
    <source>
        <dbReference type="Proteomes" id="UP000316621"/>
    </source>
</evidence>
<name>A0A4Y7K702_PAPSO</name>
<accession>A0A4Y7K702</accession>
<dbReference type="Gramene" id="RZC67991">
    <property type="protein sequence ID" value="RZC67991"/>
    <property type="gene ID" value="C5167_011672"/>
</dbReference>
<reference evidence="1 2" key="1">
    <citation type="journal article" date="2018" name="Science">
        <title>The opium poppy genome and morphinan production.</title>
        <authorList>
            <person name="Guo L."/>
            <person name="Winzer T."/>
            <person name="Yang X."/>
            <person name="Li Y."/>
            <person name="Ning Z."/>
            <person name="He Z."/>
            <person name="Teodor R."/>
            <person name="Lu Y."/>
            <person name="Bowser T.A."/>
            <person name="Graham I.A."/>
            <person name="Ye K."/>
        </authorList>
    </citation>
    <scope>NUCLEOTIDE SEQUENCE [LARGE SCALE GENOMIC DNA]</scope>
    <source>
        <strain evidence="2">cv. HN1</strain>
        <tissue evidence="1">Leaves</tissue>
    </source>
</reference>
<organism evidence="1 2">
    <name type="scientific">Papaver somniferum</name>
    <name type="common">Opium poppy</name>
    <dbReference type="NCBI Taxonomy" id="3469"/>
    <lineage>
        <taxon>Eukaryota</taxon>
        <taxon>Viridiplantae</taxon>
        <taxon>Streptophyta</taxon>
        <taxon>Embryophyta</taxon>
        <taxon>Tracheophyta</taxon>
        <taxon>Spermatophyta</taxon>
        <taxon>Magnoliopsida</taxon>
        <taxon>Ranunculales</taxon>
        <taxon>Papaveraceae</taxon>
        <taxon>Papaveroideae</taxon>
        <taxon>Papaver</taxon>
    </lineage>
</organism>
<gene>
    <name evidence="1" type="ORF">C5167_011672</name>
</gene>
<sequence length="56" mass="6475">MILKQHSREKGKQVINVKLMTRDSAVWCANGLGCGFSSRAKHIKVYRTQRERKEIS</sequence>
<protein>
    <submittedName>
        <fullName evidence="1">Uncharacterized protein</fullName>
    </submittedName>
</protein>